<keyword evidence="1" id="KW-0245">EGF-like domain</keyword>
<comment type="caution">
    <text evidence="1">Lacks conserved residue(s) required for the propagation of feature annotation.</text>
</comment>
<keyword evidence="1" id="KW-1015">Disulfide bond</keyword>
<dbReference type="Gene3D" id="2.10.25.10">
    <property type="entry name" value="Laminin"/>
    <property type="match status" value="1"/>
</dbReference>
<feature type="non-terminal residue" evidence="4">
    <location>
        <position position="1"/>
    </location>
</feature>
<feature type="domain" description="Apple" evidence="3">
    <location>
        <begin position="1"/>
        <end position="79"/>
    </location>
</feature>
<evidence type="ECO:0000313" key="5">
    <source>
        <dbReference type="Proteomes" id="UP001159405"/>
    </source>
</evidence>
<dbReference type="CDD" id="cd00054">
    <property type="entry name" value="EGF_CA"/>
    <property type="match status" value="1"/>
</dbReference>
<dbReference type="PROSITE" id="PS00022">
    <property type="entry name" value="EGF_1"/>
    <property type="match status" value="1"/>
</dbReference>
<dbReference type="Pfam" id="PF00008">
    <property type="entry name" value="EGF"/>
    <property type="match status" value="1"/>
</dbReference>
<gene>
    <name evidence="4" type="ORF">PLOB_00016788</name>
</gene>
<evidence type="ECO:0000313" key="4">
    <source>
        <dbReference type="EMBL" id="CAH3107646.1"/>
    </source>
</evidence>
<organism evidence="4 5">
    <name type="scientific">Porites lobata</name>
    <dbReference type="NCBI Taxonomy" id="104759"/>
    <lineage>
        <taxon>Eukaryota</taxon>
        <taxon>Metazoa</taxon>
        <taxon>Cnidaria</taxon>
        <taxon>Anthozoa</taxon>
        <taxon>Hexacorallia</taxon>
        <taxon>Scleractinia</taxon>
        <taxon>Fungiina</taxon>
        <taxon>Poritidae</taxon>
        <taxon>Porites</taxon>
    </lineage>
</organism>
<dbReference type="PROSITE" id="PS50948">
    <property type="entry name" value="PAN"/>
    <property type="match status" value="1"/>
</dbReference>
<sequence length="311" mass="34786">RQIQFLSSIEGYALKGHMIKNLSLETVGDCKSECVREKRCVSINFGSMVCELNEHDHIQHPLNLTPWENFTYYYTENACSSNPCLYNATCLSGFTDKGYRCLCPPGRTGEQCEKVLKDCRVLQFEPPTPERSLAGHVIKSFWVKSGESCEANCFEEDDLNWKKINNEPICFGARGDSYGTFNIIENGSIYTFKLVHLHGSVRCHGSAPASYWGCTHHTYGDKQLGTIITFENKTALQLAEYRGDGNGCGYYSYKLDKVGVNASILQFNNLPSPLAVSTGQEFQVWFGGDLYNCGESTNSGQTCIDGYAWYA</sequence>
<dbReference type="Proteomes" id="UP001159405">
    <property type="component" value="Unassembled WGS sequence"/>
</dbReference>
<evidence type="ECO:0000259" key="3">
    <source>
        <dbReference type="PROSITE" id="PS50948"/>
    </source>
</evidence>
<dbReference type="SMART" id="SM00181">
    <property type="entry name" value="EGF"/>
    <property type="match status" value="1"/>
</dbReference>
<keyword evidence="5" id="KW-1185">Reference proteome</keyword>
<reference evidence="4 5" key="1">
    <citation type="submission" date="2022-05" db="EMBL/GenBank/DDBJ databases">
        <authorList>
            <consortium name="Genoscope - CEA"/>
            <person name="William W."/>
        </authorList>
    </citation>
    <scope>NUCLEOTIDE SEQUENCE [LARGE SCALE GENOMIC DNA]</scope>
</reference>
<name>A0ABN8NJ40_9CNID</name>
<dbReference type="EMBL" id="CALNXK010000020">
    <property type="protein sequence ID" value="CAH3107646.1"/>
    <property type="molecule type" value="Genomic_DNA"/>
</dbReference>
<feature type="domain" description="EGF-like" evidence="2">
    <location>
        <begin position="75"/>
        <end position="113"/>
    </location>
</feature>
<proteinExistence type="predicted"/>
<feature type="disulfide bond" evidence="1">
    <location>
        <begin position="84"/>
        <end position="101"/>
    </location>
</feature>
<dbReference type="PROSITE" id="PS50026">
    <property type="entry name" value="EGF_3"/>
    <property type="match status" value="1"/>
</dbReference>
<dbReference type="InterPro" id="IPR003609">
    <property type="entry name" value="Pan_app"/>
</dbReference>
<dbReference type="SUPFAM" id="SSF57196">
    <property type="entry name" value="EGF/Laminin"/>
    <property type="match status" value="1"/>
</dbReference>
<protein>
    <submittedName>
        <fullName evidence="4">Uncharacterized protein</fullName>
    </submittedName>
</protein>
<dbReference type="InterPro" id="IPR000742">
    <property type="entry name" value="EGF"/>
</dbReference>
<accession>A0ABN8NJ40</accession>
<dbReference type="SUPFAM" id="SSF57414">
    <property type="entry name" value="Hairpin loop containing domain-like"/>
    <property type="match status" value="1"/>
</dbReference>
<evidence type="ECO:0000259" key="2">
    <source>
        <dbReference type="PROSITE" id="PS50026"/>
    </source>
</evidence>
<feature type="disulfide bond" evidence="1">
    <location>
        <begin position="103"/>
        <end position="112"/>
    </location>
</feature>
<comment type="caution">
    <text evidence="4">The sequence shown here is derived from an EMBL/GenBank/DDBJ whole genome shotgun (WGS) entry which is preliminary data.</text>
</comment>
<evidence type="ECO:0000256" key="1">
    <source>
        <dbReference type="PROSITE-ProRule" id="PRU00076"/>
    </source>
</evidence>